<dbReference type="Gene3D" id="1.10.443.10">
    <property type="entry name" value="Intergrase catalytic core"/>
    <property type="match status" value="1"/>
</dbReference>
<protein>
    <submittedName>
        <fullName evidence="5">Integrase family protein</fullName>
    </submittedName>
</protein>
<dbReference type="Pfam" id="PF00589">
    <property type="entry name" value="Phage_integrase"/>
    <property type="match status" value="1"/>
</dbReference>
<dbReference type="Pfam" id="PF13356">
    <property type="entry name" value="Arm-DNA-bind_3"/>
    <property type="match status" value="1"/>
</dbReference>
<dbReference type="InterPro" id="IPR025166">
    <property type="entry name" value="Integrase_DNA_bind_dom"/>
</dbReference>
<reference evidence="5 6" key="1">
    <citation type="submission" date="2022-11" db="EMBL/GenBank/DDBJ databases">
        <title>Acinetobacter entericus sp. nov., isolated from the gut of the plastic-eating larvae of the Coleoptera insect Zophobas atratus.</title>
        <authorList>
            <person name="Dong X."/>
            <person name="Yang Y."/>
        </authorList>
    </citation>
    <scope>NUCLEOTIDE SEQUENCE [LARGE SCALE GENOMIC DNA]</scope>
    <source>
        <strain evidence="5 6">BIT-DXN8</strain>
    </source>
</reference>
<proteinExistence type="inferred from homology"/>
<evidence type="ECO:0000256" key="1">
    <source>
        <dbReference type="ARBA" id="ARBA00008857"/>
    </source>
</evidence>
<keyword evidence="2" id="KW-0229">DNA integration</keyword>
<evidence type="ECO:0000256" key="2">
    <source>
        <dbReference type="ARBA" id="ARBA00022908"/>
    </source>
</evidence>
<evidence type="ECO:0000259" key="4">
    <source>
        <dbReference type="PROSITE" id="PS51898"/>
    </source>
</evidence>
<comment type="caution">
    <text evidence="5">The sequence shown here is derived from an EMBL/GenBank/DDBJ whole genome shotgun (WGS) entry which is preliminary data.</text>
</comment>
<dbReference type="InterPro" id="IPR050808">
    <property type="entry name" value="Phage_Integrase"/>
</dbReference>
<dbReference type="InterPro" id="IPR002104">
    <property type="entry name" value="Integrase_catalytic"/>
</dbReference>
<keyword evidence="6" id="KW-1185">Reference proteome</keyword>
<sequence>MKLKFTSAKVLKLEKPESPKNQIFYWDIDTPGLSVRVTQNENRSYIFQSRVSGKSLRITIGDVNVWALDDARKESRRLQQLCDQGIDPRRNKAEEDQKNDEFSQAKLNEKITFGDVFAEYVEANKHLWSDRHLRDHLELSHRGGEEKVRGKGLTIPGALASLLDIPLVKINSDTLIEWQTKEAETRPGRAALGFRITRSCINWCQEHDIYMHLIDAKVHQAKRVRRAVPVLKPVKNSVQRNQLKDWFLAVNDIQNIMHKTFLQVSILCGPRSESMRSLTHSQLDFKWKTISIWDKVEQEDRIIPMTPYVEMLLRQLPKHPESDFVFWSEQSKSGHITDIRRSYYNALAEKGLPKFTVHDLRRSFSNLAEWLEIPTGVVAQIMGHKPSATAEKHYKDRPVDLLRLHHTKIEEWVLKEAGIDIVDEWKVAGRLV</sequence>
<dbReference type="InterPro" id="IPR038488">
    <property type="entry name" value="Integrase_DNA-bd_sf"/>
</dbReference>
<dbReference type="PANTHER" id="PTHR30629:SF6">
    <property type="entry name" value="PROPHAGE INTEGRASE INTA-RELATED"/>
    <property type="match status" value="1"/>
</dbReference>
<keyword evidence="3" id="KW-0233">DNA recombination</keyword>
<dbReference type="RefSeq" id="WP_265466166.1">
    <property type="nucleotide sequence ID" value="NZ_JAPEQW010000051.1"/>
</dbReference>
<dbReference type="Gene3D" id="3.30.160.390">
    <property type="entry name" value="Integrase, DNA-binding domain"/>
    <property type="match status" value="1"/>
</dbReference>
<dbReference type="PANTHER" id="PTHR30629">
    <property type="entry name" value="PROPHAGE INTEGRASE"/>
    <property type="match status" value="1"/>
</dbReference>
<accession>A0ABT3NNK3</accession>
<dbReference type="EMBL" id="JAPEQW010000051">
    <property type="protein sequence ID" value="MCW8041124.1"/>
    <property type="molecule type" value="Genomic_DNA"/>
</dbReference>
<evidence type="ECO:0000256" key="3">
    <source>
        <dbReference type="ARBA" id="ARBA00023172"/>
    </source>
</evidence>
<evidence type="ECO:0000313" key="5">
    <source>
        <dbReference type="EMBL" id="MCW8041124.1"/>
    </source>
</evidence>
<organism evidence="5 6">
    <name type="scientific">Acinetobacter entericus</name>
    <dbReference type="NCBI Taxonomy" id="2989714"/>
    <lineage>
        <taxon>Bacteria</taxon>
        <taxon>Pseudomonadati</taxon>
        <taxon>Pseudomonadota</taxon>
        <taxon>Gammaproteobacteria</taxon>
        <taxon>Moraxellales</taxon>
        <taxon>Moraxellaceae</taxon>
        <taxon>Acinetobacter</taxon>
    </lineage>
</organism>
<dbReference type="PROSITE" id="PS51898">
    <property type="entry name" value="TYR_RECOMBINASE"/>
    <property type="match status" value="1"/>
</dbReference>
<name>A0ABT3NNK3_9GAMM</name>
<dbReference type="InterPro" id="IPR013762">
    <property type="entry name" value="Integrase-like_cat_sf"/>
</dbReference>
<dbReference type="Proteomes" id="UP001209682">
    <property type="component" value="Unassembled WGS sequence"/>
</dbReference>
<evidence type="ECO:0000313" key="6">
    <source>
        <dbReference type="Proteomes" id="UP001209682"/>
    </source>
</evidence>
<gene>
    <name evidence="5" type="ORF">OKC24_18535</name>
</gene>
<feature type="domain" description="Tyr recombinase" evidence="4">
    <location>
        <begin position="229"/>
        <end position="407"/>
    </location>
</feature>
<dbReference type="InterPro" id="IPR011010">
    <property type="entry name" value="DNA_brk_join_enz"/>
</dbReference>
<dbReference type="SUPFAM" id="SSF56349">
    <property type="entry name" value="DNA breaking-rejoining enzymes"/>
    <property type="match status" value="1"/>
</dbReference>
<comment type="similarity">
    <text evidence="1">Belongs to the 'phage' integrase family.</text>
</comment>